<dbReference type="GO" id="GO:0003677">
    <property type="term" value="F:DNA binding"/>
    <property type="evidence" value="ECO:0007669"/>
    <property type="project" value="InterPro"/>
</dbReference>
<evidence type="ECO:0000313" key="3">
    <source>
        <dbReference type="EMBL" id="KKL62925.1"/>
    </source>
</evidence>
<dbReference type="Pfam" id="PF04851">
    <property type="entry name" value="ResIII"/>
    <property type="match status" value="1"/>
</dbReference>
<dbReference type="SMART" id="SM00491">
    <property type="entry name" value="HELICc2"/>
    <property type="match status" value="1"/>
</dbReference>
<comment type="caution">
    <text evidence="3">The sequence shown here is derived from an EMBL/GenBank/DDBJ whole genome shotgun (WGS) entry which is preliminary data.</text>
</comment>
<dbReference type="PANTHER" id="PTHR11472">
    <property type="entry name" value="DNA REPAIR DEAD HELICASE RAD3/XP-D SUBFAMILY MEMBER"/>
    <property type="match status" value="1"/>
</dbReference>
<dbReference type="InterPro" id="IPR045028">
    <property type="entry name" value="DinG/Rad3-like"/>
</dbReference>
<dbReference type="InterPro" id="IPR006555">
    <property type="entry name" value="ATP-dep_Helicase_C"/>
</dbReference>
<gene>
    <name evidence="3" type="ORF">LCGC14_2180260</name>
</gene>
<dbReference type="Pfam" id="PF13307">
    <property type="entry name" value="Helicase_C_2"/>
    <property type="match status" value="1"/>
</dbReference>
<feature type="domain" description="ATP-dependent helicase C-terminal" evidence="2">
    <location>
        <begin position="388"/>
        <end position="514"/>
    </location>
</feature>
<dbReference type="Gene3D" id="3.40.50.300">
    <property type="entry name" value="P-loop containing nucleotide triphosphate hydrolases"/>
    <property type="match status" value="2"/>
</dbReference>
<organism evidence="3">
    <name type="scientific">marine sediment metagenome</name>
    <dbReference type="NCBI Taxonomy" id="412755"/>
    <lineage>
        <taxon>unclassified sequences</taxon>
        <taxon>metagenomes</taxon>
        <taxon>ecological metagenomes</taxon>
    </lineage>
</organism>
<accession>A0A0F9G016</accession>
<dbReference type="SUPFAM" id="SSF52540">
    <property type="entry name" value="P-loop containing nucleoside triphosphate hydrolases"/>
    <property type="match status" value="1"/>
</dbReference>
<protein>
    <recommendedName>
        <fullName evidence="4">ATP-dependent helicase C-terminal domain-containing protein</fullName>
    </recommendedName>
</protein>
<dbReference type="PANTHER" id="PTHR11472:SF34">
    <property type="entry name" value="REGULATOR OF TELOMERE ELONGATION HELICASE 1"/>
    <property type="match status" value="1"/>
</dbReference>
<evidence type="ECO:0008006" key="4">
    <source>
        <dbReference type="Google" id="ProtNLM"/>
    </source>
</evidence>
<reference evidence="3" key="1">
    <citation type="journal article" date="2015" name="Nature">
        <title>Complex archaea that bridge the gap between prokaryotes and eukaryotes.</title>
        <authorList>
            <person name="Spang A."/>
            <person name="Saw J.H."/>
            <person name="Jorgensen S.L."/>
            <person name="Zaremba-Niedzwiedzka K."/>
            <person name="Martijn J."/>
            <person name="Lind A.E."/>
            <person name="van Eijk R."/>
            <person name="Schleper C."/>
            <person name="Guy L."/>
            <person name="Ettema T.J."/>
        </authorList>
    </citation>
    <scope>NUCLEOTIDE SEQUENCE</scope>
</reference>
<dbReference type="InterPro" id="IPR027417">
    <property type="entry name" value="P-loop_NTPase"/>
</dbReference>
<dbReference type="EMBL" id="LAZR01028335">
    <property type="protein sequence ID" value="KKL62925.1"/>
    <property type="molecule type" value="Genomic_DNA"/>
</dbReference>
<dbReference type="InterPro" id="IPR014001">
    <property type="entry name" value="Helicase_ATP-bd"/>
</dbReference>
<dbReference type="GO" id="GO:0016818">
    <property type="term" value="F:hydrolase activity, acting on acid anhydrides, in phosphorus-containing anhydrides"/>
    <property type="evidence" value="ECO:0007669"/>
    <property type="project" value="InterPro"/>
</dbReference>
<proteinExistence type="predicted"/>
<evidence type="ECO:0000259" key="1">
    <source>
        <dbReference type="SMART" id="SM00487"/>
    </source>
</evidence>
<dbReference type="GO" id="GO:0006139">
    <property type="term" value="P:nucleobase-containing compound metabolic process"/>
    <property type="evidence" value="ECO:0007669"/>
    <property type="project" value="InterPro"/>
</dbReference>
<dbReference type="SMART" id="SM00487">
    <property type="entry name" value="DEXDc"/>
    <property type="match status" value="1"/>
</dbReference>
<feature type="domain" description="Helicase ATP-binding" evidence="1">
    <location>
        <begin position="12"/>
        <end position="215"/>
    </location>
</feature>
<sequence length="532" mass="61833">MTNNIMNAWTIPAFEPRPIQTTALEWIEDQYPDTKYFFVQAPVGSGKSLIGTTAASWMASQSELHQSSYILTPQRILQKQYEQSFDRNIMASLYGKSNYTCASRNTTCDIGTILKPPCTPCPHRSAKGRARHTKNTVLNYTIALLAFKYTQIFDPRPLIVLDECHTAEEYLTEIDAATINSYRAKKFGVKWVQHDRLNQAYDWTNLMYLPKVDQYLRDLENELAHLLDNDYAEPTNAEMKKLRDLKKTQEHVDTIREITLKPLGDVERLFVYVHDKETKKFKRLNGGYNFKRILEPYGEKFLFMSSTILNYRGLCRDLSIDPDQSAYIDLTSEFEPKNRPVYFMPQTKMNAAWRKPENKAGRERMINKIEEILEMHKEDSGIIHTGNFAIAKWLVEELALSTPQKIFHHNPESGDDRGKIIDAFQAYTKPSILISPSITEGLDLKDDLARFAIIVKVPFGFLGDQWIKRRMELSKEWYQRRALIDIIQGAGRIVRSKEDWGNAYILDESFRYLFQQGQDSVPKWWKDAYRVV</sequence>
<name>A0A0F9G016_9ZZZZ</name>
<dbReference type="GO" id="GO:0003678">
    <property type="term" value="F:DNA helicase activity"/>
    <property type="evidence" value="ECO:0007669"/>
    <property type="project" value="TreeGrafter"/>
</dbReference>
<dbReference type="AlphaFoldDB" id="A0A0F9G016"/>
<dbReference type="GO" id="GO:0005524">
    <property type="term" value="F:ATP binding"/>
    <property type="evidence" value="ECO:0007669"/>
    <property type="project" value="InterPro"/>
</dbReference>
<dbReference type="InterPro" id="IPR006935">
    <property type="entry name" value="Helicase/UvrB_N"/>
</dbReference>
<evidence type="ECO:0000259" key="2">
    <source>
        <dbReference type="SMART" id="SM00491"/>
    </source>
</evidence>